<dbReference type="EMBL" id="VYYT01000168">
    <property type="protein sequence ID" value="KAK2760644.1"/>
    <property type="molecule type" value="Genomic_DNA"/>
</dbReference>
<evidence type="ECO:0000313" key="1">
    <source>
        <dbReference type="EMBL" id="KAK2760644.1"/>
    </source>
</evidence>
<name>A0AAD9YGL8_COLKA</name>
<dbReference type="Proteomes" id="UP001281614">
    <property type="component" value="Unassembled WGS sequence"/>
</dbReference>
<sequence length="66" mass="7277">MQRRRRAHAILPGPFHAPAAFCSLREMVLLPSPGIVSDMGCCSPPRPLLTLSILFPGRHAISRRES</sequence>
<comment type="caution">
    <text evidence="1">The sequence shown here is derived from an EMBL/GenBank/DDBJ whole genome shotgun (WGS) entry which is preliminary data.</text>
</comment>
<evidence type="ECO:0000313" key="2">
    <source>
        <dbReference type="Proteomes" id="UP001281614"/>
    </source>
</evidence>
<protein>
    <submittedName>
        <fullName evidence="1">Uncharacterized protein</fullName>
    </submittedName>
</protein>
<accession>A0AAD9YGL8</accession>
<keyword evidence="2" id="KW-1185">Reference proteome</keyword>
<reference evidence="1" key="1">
    <citation type="submission" date="2023-02" db="EMBL/GenBank/DDBJ databases">
        <title>Colletotrichum kahawae CIFC_Que2 genome sequencing and assembly.</title>
        <authorList>
            <person name="Baroncelli R."/>
        </authorList>
    </citation>
    <scope>NUCLEOTIDE SEQUENCE</scope>
    <source>
        <strain evidence="1">CIFC_Que2</strain>
    </source>
</reference>
<proteinExistence type="predicted"/>
<organism evidence="1 2">
    <name type="scientific">Colletotrichum kahawae</name>
    <name type="common">Coffee berry disease fungus</name>
    <dbReference type="NCBI Taxonomy" id="34407"/>
    <lineage>
        <taxon>Eukaryota</taxon>
        <taxon>Fungi</taxon>
        <taxon>Dikarya</taxon>
        <taxon>Ascomycota</taxon>
        <taxon>Pezizomycotina</taxon>
        <taxon>Sordariomycetes</taxon>
        <taxon>Hypocreomycetidae</taxon>
        <taxon>Glomerellales</taxon>
        <taxon>Glomerellaceae</taxon>
        <taxon>Colletotrichum</taxon>
        <taxon>Colletotrichum gloeosporioides species complex</taxon>
    </lineage>
</organism>
<gene>
    <name evidence="1" type="ORF">CKAH01_05330</name>
</gene>
<dbReference type="AlphaFoldDB" id="A0AAD9YGL8"/>